<dbReference type="InterPro" id="IPR035994">
    <property type="entry name" value="Nucleoside_phosphorylase_sf"/>
</dbReference>
<dbReference type="InterPro" id="IPR027417">
    <property type="entry name" value="P-loop_NTPase"/>
</dbReference>
<dbReference type="SUPFAM" id="SSF53167">
    <property type="entry name" value="Purine and uridine phosphorylases"/>
    <property type="match status" value="1"/>
</dbReference>
<dbReference type="Gene3D" id="3.40.50.1580">
    <property type="entry name" value="Nucleoside phosphorylase domain"/>
    <property type="match status" value="1"/>
</dbReference>
<dbReference type="InterPro" id="IPR056884">
    <property type="entry name" value="NPHP3-like_N"/>
</dbReference>
<dbReference type="SUPFAM" id="SSF52540">
    <property type="entry name" value="P-loop containing nucleoside triphosphate hydrolases"/>
    <property type="match status" value="1"/>
</dbReference>
<accession>A0A4V4KGS3</accession>
<evidence type="ECO:0000313" key="3">
    <source>
        <dbReference type="EMBL" id="THZ07631.1"/>
    </source>
</evidence>
<proteinExistence type="predicted"/>
<dbReference type="Pfam" id="PF24883">
    <property type="entry name" value="NPHP3_N"/>
    <property type="match status" value="1"/>
</dbReference>
<dbReference type="Proteomes" id="UP000308005">
    <property type="component" value="Unassembled WGS sequence"/>
</dbReference>
<evidence type="ECO:0000313" key="4">
    <source>
        <dbReference type="Proteomes" id="UP000308005"/>
    </source>
</evidence>
<reference evidence="3 4" key="1">
    <citation type="submission" date="2018-10" db="EMBL/GenBank/DDBJ databases">
        <title>Fifty Aureobasidium pullulans genomes reveal a recombining polyextremotolerant generalist.</title>
        <authorList>
            <person name="Gostincar C."/>
            <person name="Turk M."/>
            <person name="Zajc J."/>
            <person name="Gunde-Cimerman N."/>
        </authorList>
    </citation>
    <scope>NUCLEOTIDE SEQUENCE [LARGE SCALE GENOMIC DNA]</scope>
    <source>
        <strain evidence="3 4">EXF-3863</strain>
    </source>
</reference>
<dbReference type="EMBL" id="QZBM01001035">
    <property type="protein sequence ID" value="THZ07631.1"/>
    <property type="molecule type" value="Genomic_DNA"/>
</dbReference>
<protein>
    <recommendedName>
        <fullName evidence="2">Nephrocystin 3-like N-terminal domain-containing protein</fullName>
    </recommendedName>
</protein>
<dbReference type="PANTHER" id="PTHR46082">
    <property type="entry name" value="ATP/GTP-BINDING PROTEIN-RELATED"/>
    <property type="match status" value="1"/>
</dbReference>
<dbReference type="GO" id="GO:0009116">
    <property type="term" value="P:nucleoside metabolic process"/>
    <property type="evidence" value="ECO:0007669"/>
    <property type="project" value="InterPro"/>
</dbReference>
<keyword evidence="1" id="KW-0677">Repeat</keyword>
<sequence length="464" mass="52467">MAAKDQAEIRNRKSLGYLGEEISSHPQSIRLGDIVVSSPQDGTGGVLQYDYGKMIQGQGFQQTGFLNQPSTLVRTAVSGLKAQYKKKGNVIETKIKTILDEYTELSEEFGRPDGDKDRLYKADVVHPAEVEGTCGDICGTQPEKLVERRARTLREDKRTIIHYGTIASGSWLMKDAHARDLHAEVRGVLCFEMEAAGLMNHLPCLVVRGICDYSDSHKNKDWQGYAAMAAAAYVKDLLTRMVPSRVEAEAKLKEVIDSNVVLTRSQVSQKVDTIGTTIQKVHVDFIHGDAFKQWKQHSNSFLWLHGIPGCGKTVLSSTIIEHLKRGTNVGVLLYFYFDFNHTNKQTLDNVLRSLIKQLYRERPDARKPLDQLWPSTSSLQSVLQVMLNMIDKLQTLVINKSAACQLLVTVRREEDIKSALQSWTHLEDRIAIQQSNVDTDIEVYVTHEVHHREDLKRWQSRLDL</sequence>
<evidence type="ECO:0000259" key="2">
    <source>
        <dbReference type="Pfam" id="PF24883"/>
    </source>
</evidence>
<organism evidence="3 4">
    <name type="scientific">Aureobasidium pullulans</name>
    <name type="common">Black yeast</name>
    <name type="synonym">Pullularia pullulans</name>
    <dbReference type="NCBI Taxonomy" id="5580"/>
    <lineage>
        <taxon>Eukaryota</taxon>
        <taxon>Fungi</taxon>
        <taxon>Dikarya</taxon>
        <taxon>Ascomycota</taxon>
        <taxon>Pezizomycotina</taxon>
        <taxon>Dothideomycetes</taxon>
        <taxon>Dothideomycetidae</taxon>
        <taxon>Dothideales</taxon>
        <taxon>Saccotheciaceae</taxon>
        <taxon>Aureobasidium</taxon>
    </lineage>
</organism>
<dbReference type="GO" id="GO:0003824">
    <property type="term" value="F:catalytic activity"/>
    <property type="evidence" value="ECO:0007669"/>
    <property type="project" value="InterPro"/>
</dbReference>
<feature type="domain" description="Nephrocystin 3-like N-terminal" evidence="2">
    <location>
        <begin position="285"/>
        <end position="381"/>
    </location>
</feature>
<name>A0A4V4KGS3_AURPU</name>
<dbReference type="InterPro" id="IPR053137">
    <property type="entry name" value="NLR-like"/>
</dbReference>
<dbReference type="AlphaFoldDB" id="A0A4V4KGS3"/>
<evidence type="ECO:0000256" key="1">
    <source>
        <dbReference type="ARBA" id="ARBA00022737"/>
    </source>
</evidence>
<comment type="caution">
    <text evidence="3">The sequence shown here is derived from an EMBL/GenBank/DDBJ whole genome shotgun (WGS) entry which is preliminary data.</text>
</comment>
<dbReference type="PANTHER" id="PTHR46082:SF11">
    <property type="entry name" value="AAA+ ATPASE DOMAIN-CONTAINING PROTEIN-RELATED"/>
    <property type="match status" value="1"/>
</dbReference>
<dbReference type="Gene3D" id="3.40.50.300">
    <property type="entry name" value="P-loop containing nucleotide triphosphate hydrolases"/>
    <property type="match status" value="1"/>
</dbReference>
<gene>
    <name evidence="3" type="ORF">D6C91_10230</name>
</gene>